<dbReference type="AlphaFoldDB" id="A0A0E9X9S8"/>
<sequence length="82" mass="9116">MHVAFRGIQVKASKRPATYRPWQPVETLPVFDGRHTRQTIPSHRSGTAGAPYDRRYHRAGGLLSPTVQNISLYRCSGGLTSP</sequence>
<reference evidence="1" key="2">
    <citation type="journal article" date="2015" name="Fish Shellfish Immunol.">
        <title>Early steps in the European eel (Anguilla anguilla)-Vibrio vulnificus interaction in the gills: Role of the RtxA13 toxin.</title>
        <authorList>
            <person name="Callol A."/>
            <person name="Pajuelo D."/>
            <person name="Ebbesson L."/>
            <person name="Teles M."/>
            <person name="MacKenzie S."/>
            <person name="Amaro C."/>
        </authorList>
    </citation>
    <scope>NUCLEOTIDE SEQUENCE</scope>
</reference>
<accession>A0A0E9X9S8</accession>
<evidence type="ECO:0000313" key="1">
    <source>
        <dbReference type="EMBL" id="JAH98600.1"/>
    </source>
</evidence>
<reference evidence="1" key="1">
    <citation type="submission" date="2014-11" db="EMBL/GenBank/DDBJ databases">
        <authorList>
            <person name="Amaro Gonzalez C."/>
        </authorList>
    </citation>
    <scope>NUCLEOTIDE SEQUENCE</scope>
</reference>
<proteinExistence type="predicted"/>
<organism evidence="1">
    <name type="scientific">Anguilla anguilla</name>
    <name type="common">European freshwater eel</name>
    <name type="synonym">Muraena anguilla</name>
    <dbReference type="NCBI Taxonomy" id="7936"/>
    <lineage>
        <taxon>Eukaryota</taxon>
        <taxon>Metazoa</taxon>
        <taxon>Chordata</taxon>
        <taxon>Craniata</taxon>
        <taxon>Vertebrata</taxon>
        <taxon>Euteleostomi</taxon>
        <taxon>Actinopterygii</taxon>
        <taxon>Neopterygii</taxon>
        <taxon>Teleostei</taxon>
        <taxon>Anguilliformes</taxon>
        <taxon>Anguillidae</taxon>
        <taxon>Anguilla</taxon>
    </lineage>
</organism>
<name>A0A0E9X9S8_ANGAN</name>
<dbReference type="EMBL" id="GBXM01009977">
    <property type="protein sequence ID" value="JAH98600.1"/>
    <property type="molecule type" value="Transcribed_RNA"/>
</dbReference>
<protein>
    <submittedName>
        <fullName evidence="1">Uncharacterized protein</fullName>
    </submittedName>
</protein>